<gene>
    <name evidence="1" type="ORF">DAPK24_026740</name>
</gene>
<dbReference type="InterPro" id="IPR029021">
    <property type="entry name" value="Prot-tyrosine_phosphatase-like"/>
</dbReference>
<comment type="caution">
    <text evidence="1">The sequence shown here is derived from an EMBL/GenBank/DDBJ whole genome shotgun (WGS) entry which is preliminary data.</text>
</comment>
<proteinExistence type="predicted"/>
<dbReference type="GO" id="GO:0005737">
    <property type="term" value="C:cytoplasm"/>
    <property type="evidence" value="ECO:0007669"/>
    <property type="project" value="TreeGrafter"/>
</dbReference>
<dbReference type="GO" id="GO:0016791">
    <property type="term" value="F:phosphatase activity"/>
    <property type="evidence" value="ECO:0007669"/>
    <property type="project" value="TreeGrafter"/>
</dbReference>
<evidence type="ECO:0000313" key="1">
    <source>
        <dbReference type="EMBL" id="GMM46099.1"/>
    </source>
</evidence>
<dbReference type="Pfam" id="PF03162">
    <property type="entry name" value="Y_phosphatase2"/>
    <property type="match status" value="1"/>
</dbReference>
<dbReference type="Gene3D" id="3.90.190.10">
    <property type="entry name" value="Protein tyrosine phosphatase superfamily"/>
    <property type="match status" value="1"/>
</dbReference>
<dbReference type="PANTHER" id="PTHR31126:SF74">
    <property type="entry name" value="TYROSINE-PROTEIN PHOSPHATASE-LIKE PROTEIN OCA2"/>
    <property type="match status" value="1"/>
</dbReference>
<accession>A0AAV5R662</accession>
<dbReference type="AlphaFoldDB" id="A0AAV5R662"/>
<organism evidence="1 2">
    <name type="scientific">Pichia kluyveri</name>
    <name type="common">Yeast</name>
    <dbReference type="NCBI Taxonomy" id="36015"/>
    <lineage>
        <taxon>Eukaryota</taxon>
        <taxon>Fungi</taxon>
        <taxon>Dikarya</taxon>
        <taxon>Ascomycota</taxon>
        <taxon>Saccharomycotina</taxon>
        <taxon>Pichiomycetes</taxon>
        <taxon>Pichiales</taxon>
        <taxon>Pichiaceae</taxon>
        <taxon>Pichia</taxon>
    </lineage>
</organism>
<dbReference type="PANTHER" id="PTHR31126">
    <property type="entry name" value="TYROSINE-PROTEIN PHOSPHATASE"/>
    <property type="match status" value="1"/>
</dbReference>
<protein>
    <submittedName>
        <fullName evidence="1">Uncharacterized protein</fullName>
    </submittedName>
</protein>
<dbReference type="GO" id="GO:0052840">
    <property type="term" value="F:inositol diphosphate tetrakisphosphate diphosphatase activity"/>
    <property type="evidence" value="ECO:0007669"/>
    <property type="project" value="TreeGrafter"/>
</dbReference>
<dbReference type="InterPro" id="IPR004861">
    <property type="entry name" value="Siw14-like"/>
</dbReference>
<dbReference type="SUPFAM" id="SSF52799">
    <property type="entry name" value="(Phosphotyrosine protein) phosphatases II"/>
    <property type="match status" value="1"/>
</dbReference>
<dbReference type="EMBL" id="BTGB01000003">
    <property type="protein sequence ID" value="GMM46099.1"/>
    <property type="molecule type" value="Genomic_DNA"/>
</dbReference>
<reference evidence="1 2" key="1">
    <citation type="journal article" date="2023" name="Elife">
        <title>Identification of key yeast species and microbe-microbe interactions impacting larval growth of Drosophila in the wild.</title>
        <authorList>
            <person name="Mure A."/>
            <person name="Sugiura Y."/>
            <person name="Maeda R."/>
            <person name="Honda K."/>
            <person name="Sakurai N."/>
            <person name="Takahashi Y."/>
            <person name="Watada M."/>
            <person name="Katoh T."/>
            <person name="Gotoh A."/>
            <person name="Gotoh Y."/>
            <person name="Taniguchi I."/>
            <person name="Nakamura K."/>
            <person name="Hayashi T."/>
            <person name="Katayama T."/>
            <person name="Uemura T."/>
            <person name="Hattori Y."/>
        </authorList>
    </citation>
    <scope>NUCLEOTIDE SEQUENCE [LARGE SCALE GENOMIC DNA]</scope>
    <source>
        <strain evidence="1 2">PK-24</strain>
    </source>
</reference>
<keyword evidence="2" id="KW-1185">Reference proteome</keyword>
<evidence type="ECO:0000313" key="2">
    <source>
        <dbReference type="Proteomes" id="UP001378960"/>
    </source>
</evidence>
<name>A0AAV5R662_PICKL</name>
<sequence>MEYTPRYVPPLNFACVEKELYRSGHPQDRNLSFIKSLKLNRVIFVIDSSKDSKEKKYTDETIKWREWCLKEGIKFYIVSISEGVRLIREEGEEREAGPTLIHSLRGVEIVGKVIAQLREAEQWTISAIAAEYSSFGGIESDVL</sequence>
<dbReference type="Proteomes" id="UP001378960">
    <property type="component" value="Unassembled WGS sequence"/>
</dbReference>